<keyword evidence="2" id="KW-1185">Reference proteome</keyword>
<comment type="caution">
    <text evidence="1">The sequence shown here is derived from an EMBL/GenBank/DDBJ whole genome shotgun (WGS) entry which is preliminary data.</text>
</comment>
<evidence type="ECO:0000313" key="2">
    <source>
        <dbReference type="Proteomes" id="UP001234297"/>
    </source>
</evidence>
<sequence>MQSPEFDFAFDFPTPRQCVYLKHLSCNGLLFSNSFSSRMADVNECYISNPLTKECVRLPNPTISCHDSLCGLAFENNPRIVNSSRNTIAFFKIVLAHSIKKDIKKASYQFEIYSSDKRAWQLLKWASKPHNLRWCKPEKNGVYCNRVLYWHCPSTRQALMVNMETETSGYLDLPRSDEYALFCKLTQCAGQLHYIQSCFYGRRLRVLKMSKNGE</sequence>
<accession>A0ACC2LMK0</accession>
<proteinExistence type="predicted"/>
<dbReference type="Proteomes" id="UP001234297">
    <property type="component" value="Chromosome 8"/>
</dbReference>
<gene>
    <name evidence="1" type="ORF">MRB53_027595</name>
</gene>
<name>A0ACC2LMK0_PERAE</name>
<evidence type="ECO:0000313" key="1">
    <source>
        <dbReference type="EMBL" id="KAJ8634259.1"/>
    </source>
</evidence>
<dbReference type="EMBL" id="CM056816">
    <property type="protein sequence ID" value="KAJ8634259.1"/>
    <property type="molecule type" value="Genomic_DNA"/>
</dbReference>
<organism evidence="1 2">
    <name type="scientific">Persea americana</name>
    <name type="common">Avocado</name>
    <dbReference type="NCBI Taxonomy" id="3435"/>
    <lineage>
        <taxon>Eukaryota</taxon>
        <taxon>Viridiplantae</taxon>
        <taxon>Streptophyta</taxon>
        <taxon>Embryophyta</taxon>
        <taxon>Tracheophyta</taxon>
        <taxon>Spermatophyta</taxon>
        <taxon>Magnoliopsida</taxon>
        <taxon>Magnoliidae</taxon>
        <taxon>Laurales</taxon>
        <taxon>Lauraceae</taxon>
        <taxon>Persea</taxon>
    </lineage>
</organism>
<protein>
    <submittedName>
        <fullName evidence="1">Uncharacterized protein</fullName>
    </submittedName>
</protein>
<reference evidence="1 2" key="1">
    <citation type="journal article" date="2022" name="Hortic Res">
        <title>A haplotype resolved chromosomal level avocado genome allows analysis of novel avocado genes.</title>
        <authorList>
            <person name="Nath O."/>
            <person name="Fletcher S.J."/>
            <person name="Hayward A."/>
            <person name="Shaw L.M."/>
            <person name="Masouleh A.K."/>
            <person name="Furtado A."/>
            <person name="Henry R.J."/>
            <person name="Mitter N."/>
        </authorList>
    </citation>
    <scope>NUCLEOTIDE SEQUENCE [LARGE SCALE GENOMIC DNA]</scope>
    <source>
        <strain evidence="2">cv. Hass</strain>
    </source>
</reference>